<evidence type="ECO:0000256" key="2">
    <source>
        <dbReference type="ARBA" id="ARBA00022747"/>
    </source>
</evidence>
<dbReference type="InterPro" id="IPR051212">
    <property type="entry name" value="Type-I_RE_S_subunit"/>
</dbReference>
<dbReference type="SUPFAM" id="SSF116734">
    <property type="entry name" value="DNA methylase specificity domain"/>
    <property type="match status" value="2"/>
</dbReference>
<comment type="caution">
    <text evidence="5">The sequence shown here is derived from an EMBL/GenBank/DDBJ whole genome shotgun (WGS) entry which is preliminary data.</text>
</comment>
<feature type="domain" description="Type I restriction modification DNA specificity" evidence="4">
    <location>
        <begin position="194"/>
        <end position="353"/>
    </location>
</feature>
<dbReference type="CDD" id="cd17274">
    <property type="entry name" value="RMtype1_S_Eco540ANI-TRD1-CR1_like"/>
    <property type="match status" value="1"/>
</dbReference>
<keyword evidence="5" id="KW-0540">Nuclease</keyword>
<dbReference type="InterPro" id="IPR000055">
    <property type="entry name" value="Restrct_endonuc_typeI_TRD"/>
</dbReference>
<dbReference type="Pfam" id="PF01420">
    <property type="entry name" value="Methylase_S"/>
    <property type="match status" value="2"/>
</dbReference>
<evidence type="ECO:0000259" key="4">
    <source>
        <dbReference type="Pfam" id="PF01420"/>
    </source>
</evidence>
<keyword evidence="5" id="KW-0255">Endonuclease</keyword>
<evidence type="ECO:0000313" key="5">
    <source>
        <dbReference type="EMBL" id="MBF0597997.1"/>
    </source>
</evidence>
<dbReference type="Gene3D" id="3.90.220.20">
    <property type="entry name" value="DNA methylase specificity domains"/>
    <property type="match status" value="2"/>
</dbReference>
<reference evidence="5" key="1">
    <citation type="submission" date="2020-10" db="EMBL/GenBank/DDBJ databases">
        <authorList>
            <person name="Lu T."/>
            <person name="Wang Q."/>
            <person name="Han X."/>
        </authorList>
    </citation>
    <scope>NUCLEOTIDE SEQUENCE</scope>
    <source>
        <strain evidence="5">WQ 117</strain>
    </source>
</reference>
<evidence type="ECO:0000313" key="6">
    <source>
        <dbReference type="Proteomes" id="UP000608754"/>
    </source>
</evidence>
<keyword evidence="6" id="KW-1185">Reference proteome</keyword>
<name>A0A8J7FNZ2_9FLAO</name>
<evidence type="ECO:0000256" key="3">
    <source>
        <dbReference type="ARBA" id="ARBA00023125"/>
    </source>
</evidence>
<dbReference type="GO" id="GO:0009307">
    <property type="term" value="P:DNA restriction-modification system"/>
    <property type="evidence" value="ECO:0007669"/>
    <property type="project" value="UniProtKB-KW"/>
</dbReference>
<protein>
    <submittedName>
        <fullName evidence="5">Restriction endonuclease subunit S</fullName>
    </submittedName>
</protein>
<keyword evidence="3" id="KW-0238">DNA-binding</keyword>
<dbReference type="AlphaFoldDB" id="A0A8J7FNZ2"/>
<dbReference type="GO" id="GO:0003677">
    <property type="term" value="F:DNA binding"/>
    <property type="evidence" value="ECO:0007669"/>
    <property type="project" value="UniProtKB-KW"/>
</dbReference>
<sequence>MSKLEELLQGVDVEWLPLGACAVYEQPNKYLVKSKDYNNEYNTPVLTAGKTFILGYTNEKEGIYKASLAPVIIFDDFTTANKWVDFDFKAKSSAMKIIKSKDESKTLLRYIYYWINSLPSDLVEGDHKRQWISNFSKKLIPIPSIEIQQEIVRVLDELTSLTNQLTTELQTERQNRKKQFEFFREQLFRFEEGDVEWKKLGEIFNMKAGKHISSNNISKISNSEYRFPCFGGNGIRGYVKSKNESGNYVLIGRQGALCGNVKRYNGDFYATEHAVVVKPIYKINIEFSYYLLLLMNLNQYASKSAQPGLAVGKLESLKVAIPPLEEQERIVKLLDQFDATHTAIEEEITKEIKLRTQQYEYYREKLLSFPIK</sequence>
<organism evidence="5 6">
    <name type="scientific">Faecalibacter rhinopitheci</name>
    <dbReference type="NCBI Taxonomy" id="2779678"/>
    <lineage>
        <taxon>Bacteria</taxon>
        <taxon>Pseudomonadati</taxon>
        <taxon>Bacteroidota</taxon>
        <taxon>Flavobacteriia</taxon>
        <taxon>Flavobacteriales</taxon>
        <taxon>Weeksellaceae</taxon>
        <taxon>Faecalibacter</taxon>
    </lineage>
</organism>
<proteinExistence type="inferred from homology"/>
<dbReference type="Proteomes" id="UP000608754">
    <property type="component" value="Unassembled WGS sequence"/>
</dbReference>
<accession>A0A8J7FNZ2</accession>
<keyword evidence="2" id="KW-0680">Restriction system</keyword>
<gene>
    <name evidence="5" type="ORF">IM532_11185</name>
</gene>
<dbReference type="PANTHER" id="PTHR43140">
    <property type="entry name" value="TYPE-1 RESTRICTION ENZYME ECOKI SPECIFICITY PROTEIN"/>
    <property type="match status" value="1"/>
</dbReference>
<dbReference type="CDD" id="cd17266">
    <property type="entry name" value="RMtype1_S_Sau1132ORF3780P-TRD2-CR2_like"/>
    <property type="match status" value="1"/>
</dbReference>
<keyword evidence="5" id="KW-0378">Hydrolase</keyword>
<dbReference type="EMBL" id="JADGIK010000007">
    <property type="protein sequence ID" value="MBF0597997.1"/>
    <property type="molecule type" value="Genomic_DNA"/>
</dbReference>
<dbReference type="GO" id="GO:0004519">
    <property type="term" value="F:endonuclease activity"/>
    <property type="evidence" value="ECO:0007669"/>
    <property type="project" value="UniProtKB-KW"/>
</dbReference>
<evidence type="ECO:0000256" key="1">
    <source>
        <dbReference type="ARBA" id="ARBA00010923"/>
    </source>
</evidence>
<feature type="domain" description="Type I restriction modification DNA specificity" evidence="4">
    <location>
        <begin position="29"/>
        <end position="170"/>
    </location>
</feature>
<comment type="similarity">
    <text evidence="1">Belongs to the type-I restriction system S methylase family.</text>
</comment>
<dbReference type="RefSeq" id="WP_194183537.1">
    <property type="nucleotide sequence ID" value="NZ_JADGIK010000007.1"/>
</dbReference>
<dbReference type="PANTHER" id="PTHR43140:SF1">
    <property type="entry name" value="TYPE I RESTRICTION ENZYME ECOKI SPECIFICITY SUBUNIT"/>
    <property type="match status" value="1"/>
</dbReference>
<dbReference type="InterPro" id="IPR044946">
    <property type="entry name" value="Restrct_endonuc_typeI_TRD_sf"/>
</dbReference>